<dbReference type="AlphaFoldDB" id="A0A6P1NDF3"/>
<reference evidence="1 2" key="1">
    <citation type="submission" date="2020-01" db="EMBL/GenBank/DDBJ databases">
        <title>Genome sequencing of strain KACC 21507.</title>
        <authorList>
            <person name="Heo J."/>
            <person name="Kim S.-J."/>
            <person name="Kim J.-S."/>
            <person name="Hong S.-B."/>
            <person name="Kwon S.-W."/>
        </authorList>
    </citation>
    <scope>NUCLEOTIDE SEQUENCE [LARGE SCALE GENOMIC DNA]</scope>
    <source>
        <strain evidence="1 2">KACC 21507</strain>
    </source>
</reference>
<sequence>MTAYRALVARTNPVFYGSPTIDILDTFFLFINPGTTNWYISPAQFADREQHIFDSLYVASDSASLSTIISLGICKQFIWLFGH</sequence>
<evidence type="ECO:0000313" key="2">
    <source>
        <dbReference type="Proteomes" id="UP000463975"/>
    </source>
</evidence>
<proteinExistence type="predicted"/>
<name>A0A6P1NDF3_9PROT</name>
<protein>
    <submittedName>
        <fullName evidence="1">Uncharacterized protein</fullName>
    </submittedName>
</protein>
<dbReference type="Proteomes" id="UP000463975">
    <property type="component" value="Chromosome"/>
</dbReference>
<gene>
    <name evidence="1" type="ORF">GT348_03765</name>
</gene>
<accession>A0A6P1NDF3</accession>
<dbReference type="KEGG" id="bomb:GT348_03765"/>
<organism evidence="1 2">
    <name type="scientific">Aristophania vespae</name>
    <dbReference type="NCBI Taxonomy" id="2697033"/>
    <lineage>
        <taxon>Bacteria</taxon>
        <taxon>Pseudomonadati</taxon>
        <taxon>Pseudomonadota</taxon>
        <taxon>Alphaproteobacteria</taxon>
        <taxon>Acetobacterales</taxon>
        <taxon>Acetobacteraceae</taxon>
        <taxon>Aristophania</taxon>
    </lineage>
</organism>
<dbReference type="RefSeq" id="WP_160618576.1">
    <property type="nucleotide sequence ID" value="NZ_CP047652.1"/>
</dbReference>
<dbReference type="EMBL" id="CP047652">
    <property type="protein sequence ID" value="QHI95499.1"/>
    <property type="molecule type" value="Genomic_DNA"/>
</dbReference>
<evidence type="ECO:0000313" key="1">
    <source>
        <dbReference type="EMBL" id="QHI95499.1"/>
    </source>
</evidence>
<keyword evidence="2" id="KW-1185">Reference proteome</keyword>